<dbReference type="InterPro" id="IPR044855">
    <property type="entry name" value="CoA-Trfase_III_dom3_sf"/>
</dbReference>
<name>A0A0B2X0X5_METAS</name>
<reference evidence="4 5" key="1">
    <citation type="journal article" date="2014" name="Proc. Natl. Acad. Sci. U.S.A.">
        <title>Trajectory and genomic determinants of fungal-pathogen speciation and host adaptation.</title>
        <authorList>
            <person name="Hu X."/>
            <person name="Xiao G."/>
            <person name="Zheng P."/>
            <person name="Shang Y."/>
            <person name="Su Y."/>
            <person name="Zhang X."/>
            <person name="Liu X."/>
            <person name="Zhan S."/>
            <person name="St Leger R.J."/>
            <person name="Wang C."/>
        </authorList>
    </citation>
    <scope>NUCLEOTIDE SEQUENCE [LARGE SCALE GENOMIC DNA]</scope>
    <source>
        <strain evidence="4 5">ARSEF 1941</strain>
    </source>
</reference>
<dbReference type="OrthoDB" id="5863171at2759"/>
<dbReference type="PANTHER" id="PTHR48207:SF3">
    <property type="entry name" value="SUCCINATE--HYDROXYMETHYLGLUTARATE COA-TRANSFERASE"/>
    <property type="match status" value="1"/>
</dbReference>
<dbReference type="Proteomes" id="UP000030816">
    <property type="component" value="Unassembled WGS sequence"/>
</dbReference>
<dbReference type="FunFam" id="3.30.1540.10:FF:000005">
    <property type="entry name" value="succinate--hydroxymethylglutarate CoA-transferase isoform X4"/>
    <property type="match status" value="1"/>
</dbReference>
<feature type="compositionally biased region" description="Low complexity" evidence="3">
    <location>
        <begin position="35"/>
        <end position="50"/>
    </location>
</feature>
<keyword evidence="5" id="KW-1185">Reference proteome</keyword>
<proteinExistence type="inferred from homology"/>
<evidence type="ECO:0000256" key="3">
    <source>
        <dbReference type="SAM" id="MobiDB-lite"/>
    </source>
</evidence>
<comment type="caution">
    <text evidence="4">The sequence shown here is derived from an EMBL/GenBank/DDBJ whole genome shotgun (WGS) entry which is preliminary data.</text>
</comment>
<evidence type="ECO:0000256" key="2">
    <source>
        <dbReference type="ARBA" id="ARBA00022679"/>
    </source>
</evidence>
<evidence type="ECO:0000313" key="5">
    <source>
        <dbReference type="Proteomes" id="UP000030816"/>
    </source>
</evidence>
<dbReference type="InterPro" id="IPR003673">
    <property type="entry name" value="CoA-Trfase_fam_III"/>
</dbReference>
<gene>
    <name evidence="4" type="ORF">MAM_01887</name>
</gene>
<evidence type="ECO:0000313" key="4">
    <source>
        <dbReference type="EMBL" id="KHN99963.1"/>
    </source>
</evidence>
<evidence type="ECO:0000256" key="1">
    <source>
        <dbReference type="ARBA" id="ARBA00008383"/>
    </source>
</evidence>
<keyword evidence="2" id="KW-0808">Transferase</keyword>
<dbReference type="STRING" id="1081103.A0A0B2X0X5"/>
<dbReference type="GO" id="GO:0005739">
    <property type="term" value="C:mitochondrion"/>
    <property type="evidence" value="ECO:0007669"/>
    <property type="project" value="TreeGrafter"/>
</dbReference>
<protein>
    <submittedName>
        <fullName evidence="4">CAIB/BAIF family enzyme</fullName>
    </submittedName>
</protein>
<sequence>MSIRGPGPPQSSLNAANPPKLAAHPPKMQPPPGGTAPSAPLSSPAGAGCSVKGPPAPPRFRPVHHRTDWHNTDTRRADCSLPPTLLLITLTLAPTNTRSSDAVDGTRIGNVGHFQVYSAAVADAVLVSCQWLPSAFDCARAPAASASASTRLSSPYCTQILGDLGAEVIKIEHPVRGDDTRAWGPPYAAYKPEAQVDGPGEAAYFLGANRNKKSLALSFQHADGVDILHKLVAKCDILVENYLPGTLKKYSMDYDTVRRINPGLIYASITGYGQTGPYANRAGYDVMVEAEFGLMHITGQRDGPPVKVGVAVTDLTTGLYTSNSIMAALLGRAKTGKGQYIDVALSDCQTATLANIASSCLVSGKKDAGRWGTAHPSIVPYRSFKTKDGDILFGGGNDRLFGVLCDGLGKPEWKGDAKFKTNADRVANRQQLEAEIENISRQRTTQEWLQVFEGSGMPYAAVNDVQTTLNHAHTKARNMVVEMEHEVCGPIKMVNTPFKFSETQPSIRSVPPMLGQHTDEILREHLGMTKSDISALKERGAIR</sequence>
<feature type="compositionally biased region" description="Basic and acidic residues" evidence="3">
    <location>
        <begin position="65"/>
        <end position="76"/>
    </location>
</feature>
<accession>A0A0B2X0X5</accession>
<dbReference type="Gene3D" id="3.30.1540.10">
    <property type="entry name" value="formyl-coa transferase, domain 3"/>
    <property type="match status" value="1"/>
</dbReference>
<organism evidence="4 5">
    <name type="scientific">Metarhizium album (strain ARSEF 1941)</name>
    <dbReference type="NCBI Taxonomy" id="1081103"/>
    <lineage>
        <taxon>Eukaryota</taxon>
        <taxon>Fungi</taxon>
        <taxon>Dikarya</taxon>
        <taxon>Ascomycota</taxon>
        <taxon>Pezizomycotina</taxon>
        <taxon>Sordariomycetes</taxon>
        <taxon>Hypocreomycetidae</taxon>
        <taxon>Hypocreales</taxon>
        <taxon>Clavicipitaceae</taxon>
        <taxon>Metarhizium</taxon>
    </lineage>
</organism>
<feature type="region of interest" description="Disordered" evidence="3">
    <location>
        <begin position="1"/>
        <end position="76"/>
    </location>
</feature>
<dbReference type="GeneID" id="63736342"/>
<comment type="similarity">
    <text evidence="1">Belongs to the CoA-transferase III family.</text>
</comment>
<dbReference type="EMBL" id="AZHE01000003">
    <property type="protein sequence ID" value="KHN99963.1"/>
    <property type="molecule type" value="Genomic_DNA"/>
</dbReference>
<dbReference type="SUPFAM" id="SSF89796">
    <property type="entry name" value="CoA-transferase family III (CaiB/BaiF)"/>
    <property type="match status" value="1"/>
</dbReference>
<dbReference type="InterPro" id="IPR023606">
    <property type="entry name" value="CoA-Trfase_III_dom_1_sf"/>
</dbReference>
<dbReference type="AlphaFoldDB" id="A0A0B2X0X5"/>
<dbReference type="PANTHER" id="PTHR48207">
    <property type="entry name" value="SUCCINATE--HYDROXYMETHYLGLUTARATE COA-TRANSFERASE"/>
    <property type="match status" value="1"/>
</dbReference>
<dbReference type="GO" id="GO:0047369">
    <property type="term" value="F:succinate-hydroxymethylglutarate CoA-transferase activity"/>
    <property type="evidence" value="ECO:0007669"/>
    <property type="project" value="TreeGrafter"/>
</dbReference>
<dbReference type="RefSeq" id="XP_040681029.1">
    <property type="nucleotide sequence ID" value="XM_040820686.1"/>
</dbReference>
<dbReference type="Pfam" id="PF02515">
    <property type="entry name" value="CoA_transf_3"/>
    <property type="match status" value="1"/>
</dbReference>
<dbReference type="HOGENOM" id="CLU_033975_0_1_1"/>
<dbReference type="Gene3D" id="3.40.50.10540">
    <property type="entry name" value="Crotonobetainyl-coa:carnitine coa-transferase, domain 1"/>
    <property type="match status" value="1"/>
</dbReference>
<dbReference type="InterPro" id="IPR050483">
    <property type="entry name" value="CoA-transferase_III_domain"/>
</dbReference>